<dbReference type="Gene3D" id="3.40.50.150">
    <property type="entry name" value="Vaccinia Virus protein VP39"/>
    <property type="match status" value="1"/>
</dbReference>
<feature type="domain" description="Methyltransferase FkbM" evidence="2">
    <location>
        <begin position="128"/>
        <end position="205"/>
    </location>
</feature>
<dbReference type="OrthoDB" id="530233at2759"/>
<name>A0A835WP76_9CHLO</name>
<dbReference type="Pfam" id="PF05050">
    <property type="entry name" value="Methyltransf_21"/>
    <property type="match status" value="1"/>
</dbReference>
<dbReference type="Proteomes" id="UP000613740">
    <property type="component" value="Unassembled WGS sequence"/>
</dbReference>
<gene>
    <name evidence="3" type="ORF">HYH02_004234</name>
</gene>
<organism evidence="3 4">
    <name type="scientific">Chlamydomonas schloesseri</name>
    <dbReference type="NCBI Taxonomy" id="2026947"/>
    <lineage>
        <taxon>Eukaryota</taxon>
        <taxon>Viridiplantae</taxon>
        <taxon>Chlorophyta</taxon>
        <taxon>core chlorophytes</taxon>
        <taxon>Chlorophyceae</taxon>
        <taxon>CS clade</taxon>
        <taxon>Chlamydomonadales</taxon>
        <taxon>Chlamydomonadaceae</taxon>
        <taxon>Chlamydomonas</taxon>
    </lineage>
</organism>
<dbReference type="InterPro" id="IPR029063">
    <property type="entry name" value="SAM-dependent_MTases_sf"/>
</dbReference>
<sequence length="297" mass="32307">MTHYKDDEGCGVCRDCEQEPSQHATSQQQQPQQQPQLQPLKSVDVHCFEPSWWHQRALRAARDRVYGSPDDARAFNDKQQAAGGATAVRFNVLPYAVSNTTGVAQFPANCTTELCNLEAGSLAGESWYDVNVTTVDAYVRERGIDGIDILKIDTEGFDPSVLAGAYHTLLRHKAEVLSFEYHHYWSRSGASLPQCLGYLDQLGYDCYFDGPKLHRLTGCWEPGFEIKDWSNVVCAVRGGRLEGSLARLAILKPHGGGGGGGGGGIARSRAGGRGSSSSSRAGGRSRSRSGATRWGRQ</sequence>
<feature type="compositionally biased region" description="Low complexity" evidence="1">
    <location>
        <begin position="27"/>
        <end position="39"/>
    </location>
</feature>
<evidence type="ECO:0000313" key="3">
    <source>
        <dbReference type="EMBL" id="KAG2450962.1"/>
    </source>
</evidence>
<comment type="caution">
    <text evidence="3">The sequence shown here is derived from an EMBL/GenBank/DDBJ whole genome shotgun (WGS) entry which is preliminary data.</text>
</comment>
<dbReference type="EMBL" id="JAEHOD010000009">
    <property type="protein sequence ID" value="KAG2450962.1"/>
    <property type="molecule type" value="Genomic_DNA"/>
</dbReference>
<evidence type="ECO:0000313" key="4">
    <source>
        <dbReference type="Proteomes" id="UP000613740"/>
    </source>
</evidence>
<dbReference type="SUPFAM" id="SSF53335">
    <property type="entry name" value="S-adenosyl-L-methionine-dependent methyltransferases"/>
    <property type="match status" value="1"/>
</dbReference>
<feature type="compositionally biased region" description="Low complexity" evidence="1">
    <location>
        <begin position="275"/>
        <end position="297"/>
    </location>
</feature>
<dbReference type="InterPro" id="IPR052514">
    <property type="entry name" value="SAM-dependent_MTase"/>
</dbReference>
<dbReference type="NCBIfam" id="TIGR01444">
    <property type="entry name" value="fkbM_fam"/>
    <property type="match status" value="1"/>
</dbReference>
<keyword evidence="4" id="KW-1185">Reference proteome</keyword>
<evidence type="ECO:0000256" key="1">
    <source>
        <dbReference type="SAM" id="MobiDB-lite"/>
    </source>
</evidence>
<reference evidence="3" key="1">
    <citation type="journal article" date="2020" name="bioRxiv">
        <title>Comparative genomics of Chlamydomonas.</title>
        <authorList>
            <person name="Craig R.J."/>
            <person name="Hasan A.R."/>
            <person name="Ness R.W."/>
            <person name="Keightley P.D."/>
        </authorList>
    </citation>
    <scope>NUCLEOTIDE SEQUENCE</scope>
    <source>
        <strain evidence="3">CCAP 11/173</strain>
    </source>
</reference>
<feature type="region of interest" description="Disordered" evidence="1">
    <location>
        <begin position="257"/>
        <end position="297"/>
    </location>
</feature>
<protein>
    <recommendedName>
        <fullName evidence="2">Methyltransferase FkbM domain-containing protein</fullName>
    </recommendedName>
</protein>
<dbReference type="PANTHER" id="PTHR34203">
    <property type="entry name" value="METHYLTRANSFERASE, FKBM FAMILY PROTEIN"/>
    <property type="match status" value="1"/>
</dbReference>
<dbReference type="AlphaFoldDB" id="A0A835WP76"/>
<dbReference type="PANTHER" id="PTHR34203:SF15">
    <property type="entry name" value="SLL1173 PROTEIN"/>
    <property type="match status" value="1"/>
</dbReference>
<accession>A0A835WP76</accession>
<dbReference type="InterPro" id="IPR006342">
    <property type="entry name" value="FkbM_mtfrase"/>
</dbReference>
<evidence type="ECO:0000259" key="2">
    <source>
        <dbReference type="Pfam" id="PF05050"/>
    </source>
</evidence>
<feature type="region of interest" description="Disordered" evidence="1">
    <location>
        <begin position="15"/>
        <end position="39"/>
    </location>
</feature>
<proteinExistence type="predicted"/>